<dbReference type="AlphaFoldDB" id="A0AAD4X6C1"/>
<evidence type="ECO:0000313" key="2">
    <source>
        <dbReference type="EMBL" id="KAI3852074.1"/>
    </source>
</evidence>
<dbReference type="EMBL" id="JAJJMB010015809">
    <property type="protein sequence ID" value="KAI3852074.1"/>
    <property type="molecule type" value="Genomic_DNA"/>
</dbReference>
<protein>
    <submittedName>
        <fullName evidence="2">Uncharacterized protein</fullName>
    </submittedName>
</protein>
<gene>
    <name evidence="2" type="ORF">MKW98_020073</name>
</gene>
<evidence type="ECO:0000313" key="3">
    <source>
        <dbReference type="Proteomes" id="UP001202328"/>
    </source>
</evidence>
<organism evidence="2 3">
    <name type="scientific">Papaver atlanticum</name>
    <dbReference type="NCBI Taxonomy" id="357466"/>
    <lineage>
        <taxon>Eukaryota</taxon>
        <taxon>Viridiplantae</taxon>
        <taxon>Streptophyta</taxon>
        <taxon>Embryophyta</taxon>
        <taxon>Tracheophyta</taxon>
        <taxon>Spermatophyta</taxon>
        <taxon>Magnoliopsida</taxon>
        <taxon>Ranunculales</taxon>
        <taxon>Papaveraceae</taxon>
        <taxon>Papaveroideae</taxon>
        <taxon>Papaver</taxon>
    </lineage>
</organism>
<feature type="compositionally biased region" description="Polar residues" evidence="1">
    <location>
        <begin position="12"/>
        <end position="21"/>
    </location>
</feature>
<accession>A0AAD4X6C1</accession>
<evidence type="ECO:0000256" key="1">
    <source>
        <dbReference type="SAM" id="MobiDB-lite"/>
    </source>
</evidence>
<sequence length="358" mass="40949">MAAVVPLRRSQRLTPQAQIPQNLDCDASRKRKGKSVVHDNRPRKEGRCEVQRCIEIVPLRRSLRLTPQAQIPQNLDCDASRKRKGKAVVHDNRPPKKTRSEVVRCCIPVKHIFKSLTLSLKSKQKVEEDRAARCVRNRMNRSLRLQESLLARRRSSRIEQARLIRGNSSCDGLVDVPLRVDIPLTFASSELGGFFDLPGATSSRGIKRLTASVTSVEPLFLHDVQLRYPSSRPHTACQRRYRASGTMHQRIVRRAMNNLHQRNYQRRKTQTSNEEIGPNAQSSPVAVLSNGQRFRRAVNEIKWVSCVGCKTKFLDISTEGICTYCKKDKEDKSEVFMFSETNKMDPGEVPKYRWSYAV</sequence>
<reference evidence="2" key="1">
    <citation type="submission" date="2022-04" db="EMBL/GenBank/DDBJ databases">
        <title>A functionally conserved STORR gene fusion in Papaver species that diverged 16.8 million years ago.</title>
        <authorList>
            <person name="Catania T."/>
        </authorList>
    </citation>
    <scope>NUCLEOTIDE SEQUENCE</scope>
    <source>
        <strain evidence="2">S-188037</strain>
    </source>
</reference>
<dbReference type="Proteomes" id="UP001202328">
    <property type="component" value="Unassembled WGS sequence"/>
</dbReference>
<feature type="region of interest" description="Disordered" evidence="1">
    <location>
        <begin position="1"/>
        <end position="43"/>
    </location>
</feature>
<comment type="caution">
    <text evidence="2">The sequence shown here is derived from an EMBL/GenBank/DDBJ whole genome shotgun (WGS) entry which is preliminary data.</text>
</comment>
<proteinExistence type="predicted"/>
<name>A0AAD4X6C1_9MAGN</name>
<keyword evidence="3" id="KW-1185">Reference proteome</keyword>